<dbReference type="SMART" id="SM00387">
    <property type="entry name" value="HATPase_c"/>
    <property type="match status" value="1"/>
</dbReference>
<dbReference type="SMART" id="SM00388">
    <property type="entry name" value="HisKA"/>
    <property type="match status" value="1"/>
</dbReference>
<evidence type="ECO:0000313" key="9">
    <source>
        <dbReference type="EMBL" id="MDR9893885.1"/>
    </source>
</evidence>
<dbReference type="PRINTS" id="PR00344">
    <property type="entry name" value="BCTRLSENSOR"/>
</dbReference>
<evidence type="ECO:0000256" key="4">
    <source>
        <dbReference type="ARBA" id="ARBA00022679"/>
    </source>
</evidence>
<comment type="catalytic activity">
    <reaction evidence="1">
        <text>ATP + protein L-histidine = ADP + protein N-phospho-L-histidine.</text>
        <dbReference type="EC" id="2.7.13.3"/>
    </reaction>
</comment>
<dbReference type="EC" id="2.7.13.3" evidence="2"/>
<evidence type="ECO:0000256" key="5">
    <source>
        <dbReference type="ARBA" id="ARBA00022777"/>
    </source>
</evidence>
<dbReference type="CDD" id="cd00082">
    <property type="entry name" value="HisKA"/>
    <property type="match status" value="1"/>
</dbReference>
<keyword evidence="6" id="KW-0902">Two-component regulatory system</keyword>
<feature type="transmembrane region" description="Helical" evidence="7">
    <location>
        <begin position="88"/>
        <end position="108"/>
    </location>
</feature>
<feature type="domain" description="Histidine kinase" evidence="8">
    <location>
        <begin position="189"/>
        <end position="446"/>
    </location>
</feature>
<evidence type="ECO:0000259" key="8">
    <source>
        <dbReference type="PROSITE" id="PS50109"/>
    </source>
</evidence>
<dbReference type="InterPro" id="IPR050736">
    <property type="entry name" value="Sensor_HK_Regulatory"/>
</dbReference>
<dbReference type="InterPro" id="IPR004358">
    <property type="entry name" value="Sig_transdc_His_kin-like_C"/>
</dbReference>
<dbReference type="AlphaFoldDB" id="A0AAP5M687"/>
<dbReference type="SUPFAM" id="SSF47384">
    <property type="entry name" value="Homodimeric domain of signal transducing histidine kinase"/>
    <property type="match status" value="1"/>
</dbReference>
<dbReference type="Pfam" id="PF25487">
    <property type="entry name" value="ETR1_N"/>
    <property type="match status" value="1"/>
</dbReference>
<gene>
    <name evidence="9" type="ORF">G7B40_004760</name>
</gene>
<protein>
    <recommendedName>
        <fullName evidence="2">histidine kinase</fullName>
        <ecNumber evidence="2">2.7.13.3</ecNumber>
    </recommendedName>
</protein>
<dbReference type="GO" id="GO:0000155">
    <property type="term" value="F:phosphorelay sensor kinase activity"/>
    <property type="evidence" value="ECO:0007669"/>
    <property type="project" value="InterPro"/>
</dbReference>
<feature type="transmembrane region" description="Helical" evidence="7">
    <location>
        <begin position="28"/>
        <end position="51"/>
    </location>
</feature>
<dbReference type="PROSITE" id="PS50109">
    <property type="entry name" value="HIS_KIN"/>
    <property type="match status" value="1"/>
</dbReference>
<keyword evidence="7" id="KW-0812">Transmembrane</keyword>
<feature type="transmembrane region" description="Helical" evidence="7">
    <location>
        <begin position="63"/>
        <end position="82"/>
    </location>
</feature>
<dbReference type="EMBL" id="JAALHA020000001">
    <property type="protein sequence ID" value="MDR9893885.1"/>
    <property type="molecule type" value="Genomic_DNA"/>
</dbReference>
<dbReference type="PANTHER" id="PTHR43711:SF1">
    <property type="entry name" value="HISTIDINE KINASE 1"/>
    <property type="match status" value="1"/>
</dbReference>
<dbReference type="Gene3D" id="1.10.287.130">
    <property type="match status" value="1"/>
</dbReference>
<dbReference type="InterPro" id="IPR003594">
    <property type="entry name" value="HATPase_dom"/>
</dbReference>
<keyword evidence="10" id="KW-1185">Reference proteome</keyword>
<evidence type="ECO:0000256" key="2">
    <source>
        <dbReference type="ARBA" id="ARBA00012438"/>
    </source>
</evidence>
<accession>A0AAP5M687</accession>
<dbReference type="InterPro" id="IPR003661">
    <property type="entry name" value="HisK_dim/P_dom"/>
</dbReference>
<dbReference type="InterPro" id="IPR036097">
    <property type="entry name" value="HisK_dim/P_sf"/>
</dbReference>
<organism evidence="9 10">
    <name type="scientific">Aetokthonos hydrillicola Thurmond2011</name>
    <dbReference type="NCBI Taxonomy" id="2712845"/>
    <lineage>
        <taxon>Bacteria</taxon>
        <taxon>Bacillati</taxon>
        <taxon>Cyanobacteriota</taxon>
        <taxon>Cyanophyceae</taxon>
        <taxon>Nostocales</taxon>
        <taxon>Hapalosiphonaceae</taxon>
        <taxon>Aetokthonos</taxon>
    </lineage>
</organism>
<dbReference type="Pfam" id="PF02518">
    <property type="entry name" value="HATPase_c"/>
    <property type="match status" value="1"/>
</dbReference>
<dbReference type="RefSeq" id="WP_208345308.1">
    <property type="nucleotide sequence ID" value="NZ_CAWQFN010000634.1"/>
</dbReference>
<sequence length="449" mass="50427">MEFLHILLSQQFIPQSHCYLWFPGLLSFHVISDLVIALAYYSIAVVLVYFVDAKRDSLFNRMFLMFGTFIVVCGTAHVIEASTLLHPVYWLFGLVKTITAFISVFTAIKLISLLPKALALPSPGELDAANAALLTEVNERKRTEEAICKILDIAEQERILDTHHKQIEQEQLVAQLEQLNALKDNFLNTVSHELRTPLCNIMMAVQILQSISTDDQTQRYLEILQVECDRELELVNDLLDLQRVEAATTPLVTPEPLLLEYWLHNITESFLIRTQERQQTLQLDLPSDIPPLVSDHTSLARIFIELLNNACKYTPVGGKIILKVGYEKSPVWALDENNQKQGNDKLPVPHDARCLKSAGSLTALAPSFPASRTIFSISNSAEIPQAALPRVFDKFYRVAKPDDYKQNGSGLGLALVQKLVEQLQGTIEVESSAGWTTFTLKFRDLALGT</sequence>
<dbReference type="InterPro" id="IPR058544">
    <property type="entry name" value="ETR1_N"/>
</dbReference>
<keyword evidence="3" id="KW-0597">Phosphoprotein</keyword>
<dbReference type="Gene3D" id="3.30.565.10">
    <property type="entry name" value="Histidine kinase-like ATPase, C-terminal domain"/>
    <property type="match status" value="1"/>
</dbReference>
<dbReference type="PANTHER" id="PTHR43711">
    <property type="entry name" value="TWO-COMPONENT HISTIDINE KINASE"/>
    <property type="match status" value="1"/>
</dbReference>
<dbReference type="InterPro" id="IPR036890">
    <property type="entry name" value="HATPase_C_sf"/>
</dbReference>
<reference evidence="10" key="1">
    <citation type="journal article" date="2021" name="Science">
        <title>Hunting the eagle killer: A cyanobacterial neurotoxin causes vacuolar myelinopathy.</title>
        <authorList>
            <person name="Breinlinger S."/>
            <person name="Phillips T.J."/>
            <person name="Haram B.N."/>
            <person name="Mares J."/>
            <person name="Martinez Yerena J.A."/>
            <person name="Hrouzek P."/>
            <person name="Sobotka R."/>
            <person name="Henderson W.M."/>
            <person name="Schmieder P."/>
            <person name="Williams S.M."/>
            <person name="Lauderdale J.D."/>
            <person name="Wilde H.D."/>
            <person name="Gerrin W."/>
            <person name="Kust A."/>
            <person name="Washington J.W."/>
            <person name="Wagner C."/>
            <person name="Geier B."/>
            <person name="Liebeke M."/>
            <person name="Enke H."/>
            <person name="Niedermeyer T.H.J."/>
            <person name="Wilde S.B."/>
        </authorList>
    </citation>
    <scope>NUCLEOTIDE SEQUENCE [LARGE SCALE GENOMIC DNA]</scope>
    <source>
        <strain evidence="10">Thurmond2011</strain>
    </source>
</reference>
<comment type="caution">
    <text evidence="9">The sequence shown here is derived from an EMBL/GenBank/DDBJ whole genome shotgun (WGS) entry which is preliminary data.</text>
</comment>
<evidence type="ECO:0000256" key="7">
    <source>
        <dbReference type="SAM" id="Phobius"/>
    </source>
</evidence>
<name>A0AAP5M687_9CYAN</name>
<evidence type="ECO:0000256" key="3">
    <source>
        <dbReference type="ARBA" id="ARBA00022553"/>
    </source>
</evidence>
<keyword evidence="4" id="KW-0808">Transferase</keyword>
<dbReference type="Proteomes" id="UP000667802">
    <property type="component" value="Unassembled WGS sequence"/>
</dbReference>
<dbReference type="Pfam" id="PF00512">
    <property type="entry name" value="HisKA"/>
    <property type="match status" value="1"/>
</dbReference>
<evidence type="ECO:0000256" key="1">
    <source>
        <dbReference type="ARBA" id="ARBA00000085"/>
    </source>
</evidence>
<keyword evidence="7" id="KW-0472">Membrane</keyword>
<evidence type="ECO:0000313" key="10">
    <source>
        <dbReference type="Proteomes" id="UP000667802"/>
    </source>
</evidence>
<proteinExistence type="predicted"/>
<keyword evidence="5 9" id="KW-0418">Kinase</keyword>
<dbReference type="InterPro" id="IPR005467">
    <property type="entry name" value="His_kinase_dom"/>
</dbReference>
<dbReference type="SUPFAM" id="SSF55874">
    <property type="entry name" value="ATPase domain of HSP90 chaperone/DNA topoisomerase II/histidine kinase"/>
    <property type="match status" value="1"/>
</dbReference>
<evidence type="ECO:0000256" key="6">
    <source>
        <dbReference type="ARBA" id="ARBA00023012"/>
    </source>
</evidence>
<keyword evidence="7" id="KW-1133">Transmembrane helix</keyword>